<evidence type="ECO:0000313" key="1">
    <source>
        <dbReference type="EMBL" id="EHP69759.1"/>
    </source>
</evidence>
<organism evidence="1 2">
    <name type="scientific">Metallosphaera yellowstonensis MK1</name>
    <dbReference type="NCBI Taxonomy" id="671065"/>
    <lineage>
        <taxon>Archaea</taxon>
        <taxon>Thermoproteota</taxon>
        <taxon>Thermoprotei</taxon>
        <taxon>Sulfolobales</taxon>
        <taxon>Sulfolobaceae</taxon>
        <taxon>Metallosphaera</taxon>
    </lineage>
</organism>
<dbReference type="HOGENOM" id="CLU_3227889_0_0_2"/>
<sequence length="43" mass="4895">MKLLNGSLGKHSVESIRDVNISFPQPLLRREKRCLRNLSLSTS</sequence>
<dbReference type="AlphaFoldDB" id="H2C494"/>
<dbReference type="STRING" id="671065.MetMK1DRAFT_00002610"/>
<proteinExistence type="predicted"/>
<keyword evidence="2" id="KW-1185">Reference proteome</keyword>
<gene>
    <name evidence="1" type="ORF">MetMK1DRAFT_00002610</name>
</gene>
<dbReference type="EMBL" id="JH597761">
    <property type="protein sequence ID" value="EHP69759.1"/>
    <property type="molecule type" value="Genomic_DNA"/>
</dbReference>
<name>H2C494_9CREN</name>
<evidence type="ECO:0000313" key="2">
    <source>
        <dbReference type="Proteomes" id="UP000003980"/>
    </source>
</evidence>
<dbReference type="Proteomes" id="UP000003980">
    <property type="component" value="Unassembled WGS sequence"/>
</dbReference>
<protein>
    <submittedName>
        <fullName evidence="1">Uncharacterized protein</fullName>
    </submittedName>
</protein>
<reference evidence="1 2" key="1">
    <citation type="submission" date="2012-01" db="EMBL/GenBank/DDBJ databases">
        <title>Improved High-Quality Draft sequence of Metallosphaera yellowstonensis MK1.</title>
        <authorList>
            <consortium name="US DOE Joint Genome Institute"/>
            <person name="Lucas S."/>
            <person name="Han J."/>
            <person name="Cheng J.-F."/>
            <person name="Goodwin L."/>
            <person name="Pitluck S."/>
            <person name="Peters L."/>
            <person name="Teshima H."/>
            <person name="Detter J.C."/>
            <person name="Han C."/>
            <person name="Tapia R."/>
            <person name="Land M."/>
            <person name="Hauser L."/>
            <person name="Kyrpides N."/>
            <person name="Kozubal M."/>
            <person name="Macur R.E."/>
            <person name="Jay Z."/>
            <person name="Inskeep W."/>
            <person name="Woyke T."/>
        </authorList>
    </citation>
    <scope>NUCLEOTIDE SEQUENCE [LARGE SCALE GENOMIC DNA]</scope>
    <source>
        <strain evidence="1 2">MK1</strain>
    </source>
</reference>
<accession>H2C494</accession>